<sequence>MAPLVFLHTPQFPCDDPVDTPHLIELHTHPTCVDLDPLRLCDRVATFLYQIADVHGMALTDFFNFEKFEGMRVMVGFFQQAPPCQAGTDIDTDMDTDDNDTDDNDTDDNDNNDGPNIADSSISKDKLNLPTSGTASSADPSKMVSQITSRLLSKQHHVCFCPLSVSSIAPETKIWTPVYGFHTACSRGTKWTCINTMHNINYPEHVGEDPTGANEARDVANLVARTMYENMLWQKGLGNMYSVEVVQKLGGNKDKGKQSGVGNGERKVKAPKSSSKGKRGRKRKASRDD</sequence>
<feature type="region of interest" description="Disordered" evidence="1">
    <location>
        <begin position="251"/>
        <end position="289"/>
    </location>
</feature>
<name>A0A6G1KI83_9PLEO</name>
<dbReference type="AlphaFoldDB" id="A0A6G1KI83"/>
<keyword evidence="3" id="KW-1185">Reference proteome</keyword>
<feature type="compositionally biased region" description="Acidic residues" evidence="1">
    <location>
        <begin position="90"/>
        <end position="111"/>
    </location>
</feature>
<evidence type="ECO:0000256" key="1">
    <source>
        <dbReference type="SAM" id="MobiDB-lite"/>
    </source>
</evidence>
<proteinExistence type="predicted"/>
<accession>A0A6G1KI83</accession>
<organism evidence="2 3">
    <name type="scientific">Pleomassaria siparia CBS 279.74</name>
    <dbReference type="NCBI Taxonomy" id="1314801"/>
    <lineage>
        <taxon>Eukaryota</taxon>
        <taxon>Fungi</taxon>
        <taxon>Dikarya</taxon>
        <taxon>Ascomycota</taxon>
        <taxon>Pezizomycotina</taxon>
        <taxon>Dothideomycetes</taxon>
        <taxon>Pleosporomycetidae</taxon>
        <taxon>Pleosporales</taxon>
        <taxon>Pleomassariaceae</taxon>
        <taxon>Pleomassaria</taxon>
    </lineage>
</organism>
<protein>
    <submittedName>
        <fullName evidence="2">Uncharacterized protein</fullName>
    </submittedName>
</protein>
<reference evidence="2" key="1">
    <citation type="journal article" date="2020" name="Stud. Mycol.">
        <title>101 Dothideomycetes genomes: a test case for predicting lifestyles and emergence of pathogens.</title>
        <authorList>
            <person name="Haridas S."/>
            <person name="Albert R."/>
            <person name="Binder M."/>
            <person name="Bloem J."/>
            <person name="Labutti K."/>
            <person name="Salamov A."/>
            <person name="Andreopoulos B."/>
            <person name="Baker S."/>
            <person name="Barry K."/>
            <person name="Bills G."/>
            <person name="Bluhm B."/>
            <person name="Cannon C."/>
            <person name="Castanera R."/>
            <person name="Culley D."/>
            <person name="Daum C."/>
            <person name="Ezra D."/>
            <person name="Gonzalez J."/>
            <person name="Henrissat B."/>
            <person name="Kuo A."/>
            <person name="Liang C."/>
            <person name="Lipzen A."/>
            <person name="Lutzoni F."/>
            <person name="Magnuson J."/>
            <person name="Mondo S."/>
            <person name="Nolan M."/>
            <person name="Ohm R."/>
            <person name="Pangilinan J."/>
            <person name="Park H.-J."/>
            <person name="Ramirez L."/>
            <person name="Alfaro M."/>
            <person name="Sun H."/>
            <person name="Tritt A."/>
            <person name="Yoshinaga Y."/>
            <person name="Zwiers L.-H."/>
            <person name="Turgeon B."/>
            <person name="Goodwin S."/>
            <person name="Spatafora J."/>
            <person name="Crous P."/>
            <person name="Grigoriev I."/>
        </authorList>
    </citation>
    <scope>NUCLEOTIDE SEQUENCE</scope>
    <source>
        <strain evidence="2">CBS 279.74</strain>
    </source>
</reference>
<feature type="compositionally biased region" description="Basic residues" evidence="1">
    <location>
        <begin position="275"/>
        <end position="289"/>
    </location>
</feature>
<gene>
    <name evidence="2" type="ORF">K504DRAFT_531581</name>
</gene>
<evidence type="ECO:0000313" key="3">
    <source>
        <dbReference type="Proteomes" id="UP000799428"/>
    </source>
</evidence>
<dbReference type="Proteomes" id="UP000799428">
    <property type="component" value="Unassembled WGS sequence"/>
</dbReference>
<feature type="region of interest" description="Disordered" evidence="1">
    <location>
        <begin position="86"/>
        <end position="141"/>
    </location>
</feature>
<feature type="compositionally biased region" description="Polar residues" evidence="1">
    <location>
        <begin position="129"/>
        <end position="141"/>
    </location>
</feature>
<dbReference type="EMBL" id="MU005766">
    <property type="protein sequence ID" value="KAF2712490.1"/>
    <property type="molecule type" value="Genomic_DNA"/>
</dbReference>
<evidence type="ECO:0000313" key="2">
    <source>
        <dbReference type="EMBL" id="KAF2712490.1"/>
    </source>
</evidence>